<feature type="domain" description="Glycosyl transferase family 1" evidence="1">
    <location>
        <begin position="194"/>
        <end position="364"/>
    </location>
</feature>
<name>A0A1F4TR12_UNCSA</name>
<dbReference type="InterPro" id="IPR001296">
    <property type="entry name" value="Glyco_trans_1"/>
</dbReference>
<organism evidence="3 4">
    <name type="scientific">candidate division WOR-1 bacterium RIFOXYC2_FULL_41_25</name>
    <dbReference type="NCBI Taxonomy" id="1802586"/>
    <lineage>
        <taxon>Bacteria</taxon>
        <taxon>Bacillati</taxon>
        <taxon>Saganbacteria</taxon>
    </lineage>
</organism>
<dbReference type="InterPro" id="IPR028098">
    <property type="entry name" value="Glyco_trans_4-like_N"/>
</dbReference>
<dbReference type="AlphaFoldDB" id="A0A1F4TR12"/>
<evidence type="ECO:0008006" key="5">
    <source>
        <dbReference type="Google" id="ProtNLM"/>
    </source>
</evidence>
<comment type="caution">
    <text evidence="3">The sequence shown here is derived from an EMBL/GenBank/DDBJ whole genome shotgun (WGS) entry which is preliminary data.</text>
</comment>
<protein>
    <recommendedName>
        <fullName evidence="5">Glycosyltransferase subfamily 4-like N-terminal domain-containing protein</fullName>
    </recommendedName>
</protein>
<evidence type="ECO:0000259" key="1">
    <source>
        <dbReference type="Pfam" id="PF00534"/>
    </source>
</evidence>
<dbReference type="GO" id="GO:0016757">
    <property type="term" value="F:glycosyltransferase activity"/>
    <property type="evidence" value="ECO:0007669"/>
    <property type="project" value="InterPro"/>
</dbReference>
<sequence length="393" mass="43429">MKNNQNVCFVLGSFPPLFTGAGQQALSLAKELKKQGVNVFVITTKAGACQKEEDIEGIKVYRLAVNSSPCNKGLDFAPKIFVALFQKRRQYDIVHIHGACTPFTYAAILAARLFGKKIVVKLTLFGDDDPYSLSQRRCGKIFLRVLSWVNRIIGLSEVFRHSYLKTGLPSKAYSQIPNGVDTQKFSPLESLEQKQKSKKQLGFDLNCKILVFVGAICKRKGVDFLVDVFSRVAQNDQSVSLVLVGPVEDEDYLTEIKQKVHQWGGDKRLVFIGKTDNVEDFLKIADVFVFASLREGFPNALVEAMACGLPVVVSNIQGITEAIVASGQEGFLIPPGDSAAFTVALTKLLSNEKLASQMGGQARRKIEKKFSISSVAERYLLVYNDLLGVKLYE</sequence>
<proteinExistence type="predicted"/>
<gene>
    <name evidence="3" type="ORF">A2462_06225</name>
</gene>
<dbReference type="Gene3D" id="3.40.50.2000">
    <property type="entry name" value="Glycogen Phosphorylase B"/>
    <property type="match status" value="2"/>
</dbReference>
<feature type="domain" description="Glycosyltransferase subfamily 4-like N-terminal" evidence="2">
    <location>
        <begin position="20"/>
        <end position="183"/>
    </location>
</feature>
<accession>A0A1F4TR12</accession>
<evidence type="ECO:0000313" key="3">
    <source>
        <dbReference type="EMBL" id="OGC35131.1"/>
    </source>
</evidence>
<dbReference type="SUPFAM" id="SSF53756">
    <property type="entry name" value="UDP-Glycosyltransferase/glycogen phosphorylase"/>
    <property type="match status" value="1"/>
</dbReference>
<dbReference type="Pfam" id="PF00534">
    <property type="entry name" value="Glycos_transf_1"/>
    <property type="match status" value="1"/>
</dbReference>
<dbReference type="PANTHER" id="PTHR45947:SF3">
    <property type="entry name" value="SULFOQUINOVOSYL TRANSFERASE SQD2"/>
    <property type="match status" value="1"/>
</dbReference>
<evidence type="ECO:0000313" key="4">
    <source>
        <dbReference type="Proteomes" id="UP000177309"/>
    </source>
</evidence>
<dbReference type="PANTHER" id="PTHR45947">
    <property type="entry name" value="SULFOQUINOVOSYL TRANSFERASE SQD2"/>
    <property type="match status" value="1"/>
</dbReference>
<dbReference type="InterPro" id="IPR050194">
    <property type="entry name" value="Glycosyltransferase_grp1"/>
</dbReference>
<dbReference type="Pfam" id="PF13439">
    <property type="entry name" value="Glyco_transf_4"/>
    <property type="match status" value="1"/>
</dbReference>
<dbReference type="CDD" id="cd03801">
    <property type="entry name" value="GT4_PimA-like"/>
    <property type="match status" value="1"/>
</dbReference>
<evidence type="ECO:0000259" key="2">
    <source>
        <dbReference type="Pfam" id="PF13439"/>
    </source>
</evidence>
<dbReference type="EMBL" id="MEUI01000008">
    <property type="protein sequence ID" value="OGC35131.1"/>
    <property type="molecule type" value="Genomic_DNA"/>
</dbReference>
<reference evidence="3 4" key="1">
    <citation type="journal article" date="2016" name="Nat. Commun.">
        <title>Thousands of microbial genomes shed light on interconnected biogeochemical processes in an aquifer system.</title>
        <authorList>
            <person name="Anantharaman K."/>
            <person name="Brown C.T."/>
            <person name="Hug L.A."/>
            <person name="Sharon I."/>
            <person name="Castelle C.J."/>
            <person name="Probst A.J."/>
            <person name="Thomas B.C."/>
            <person name="Singh A."/>
            <person name="Wilkins M.J."/>
            <person name="Karaoz U."/>
            <person name="Brodie E.L."/>
            <person name="Williams K.H."/>
            <person name="Hubbard S.S."/>
            <person name="Banfield J.F."/>
        </authorList>
    </citation>
    <scope>NUCLEOTIDE SEQUENCE [LARGE SCALE GENOMIC DNA]</scope>
</reference>
<dbReference type="Proteomes" id="UP000177309">
    <property type="component" value="Unassembled WGS sequence"/>
</dbReference>